<feature type="transmembrane region" description="Helical" evidence="1">
    <location>
        <begin position="160"/>
        <end position="182"/>
    </location>
</feature>
<name>A0A2M7EBL0_9BACT</name>
<organism evidence="2 3">
    <name type="scientific">Candidatus Nealsonbacteria bacterium CG01_land_8_20_14_3_00_12</name>
    <dbReference type="NCBI Taxonomy" id="1974697"/>
    <lineage>
        <taxon>Bacteria</taxon>
        <taxon>Candidatus Nealsoniibacteriota</taxon>
    </lineage>
</organism>
<evidence type="ECO:0000313" key="2">
    <source>
        <dbReference type="EMBL" id="PIV65132.1"/>
    </source>
</evidence>
<dbReference type="InterPro" id="IPR032690">
    <property type="entry name" value="CarS"/>
</dbReference>
<evidence type="ECO:0000313" key="3">
    <source>
        <dbReference type="Proteomes" id="UP000230766"/>
    </source>
</evidence>
<feature type="transmembrane region" description="Helical" evidence="1">
    <location>
        <begin position="104"/>
        <end position="124"/>
    </location>
</feature>
<feature type="transmembrane region" description="Helical" evidence="1">
    <location>
        <begin position="66"/>
        <end position="84"/>
    </location>
</feature>
<feature type="transmembrane region" description="Helical" evidence="1">
    <location>
        <begin position="6"/>
        <end position="27"/>
    </location>
</feature>
<dbReference type="PANTHER" id="PTHR39650">
    <property type="entry name" value="CDP-ARCHAEOL SYNTHASE"/>
    <property type="match status" value="1"/>
</dbReference>
<keyword evidence="1" id="KW-0812">Transmembrane</keyword>
<proteinExistence type="predicted"/>
<reference evidence="3" key="1">
    <citation type="submission" date="2017-09" db="EMBL/GenBank/DDBJ databases">
        <title>Depth-based differentiation of microbial function through sediment-hosted aquifers and enrichment of novel symbionts in the deep terrestrial subsurface.</title>
        <authorList>
            <person name="Probst A.J."/>
            <person name="Ladd B."/>
            <person name="Jarett J.K."/>
            <person name="Geller-Mcgrath D.E."/>
            <person name="Sieber C.M.K."/>
            <person name="Emerson J.B."/>
            <person name="Anantharaman K."/>
            <person name="Thomas B.C."/>
            <person name="Malmstrom R."/>
            <person name="Stieglmeier M."/>
            <person name="Klingl A."/>
            <person name="Woyke T."/>
            <person name="Ryan C.M."/>
            <person name="Banfield J.F."/>
        </authorList>
    </citation>
    <scope>NUCLEOTIDE SEQUENCE [LARGE SCALE GENOMIC DNA]</scope>
</reference>
<keyword evidence="1" id="KW-0472">Membrane</keyword>
<dbReference type="AlphaFoldDB" id="A0A2M7EBL0"/>
<feature type="transmembrane region" description="Helical" evidence="1">
    <location>
        <begin position="136"/>
        <end position="154"/>
    </location>
</feature>
<gene>
    <name evidence="2" type="ORF">COS09_01185</name>
</gene>
<dbReference type="Pfam" id="PF01864">
    <property type="entry name" value="CarS-like"/>
    <property type="match status" value="1"/>
</dbReference>
<sequence>MNILTYILSCLYFFLPAYFANMTPPLVRGARFLKILDREVDFGRHPPTTLFKDGQPIFGPHKRWRGVIFGIIVGMLVVWGQSWLYHYEAVQRISFLNYQKIDILLFGFLISAGAVCGDLFFAFIKRRLKIPPGTRFIPWDQTNYVIGAYIFLTPVFKIDILIWITLFIFTFLLHIIVNRLGYCLKLHRAKW</sequence>
<evidence type="ECO:0008006" key="4">
    <source>
        <dbReference type="Google" id="ProtNLM"/>
    </source>
</evidence>
<keyword evidence="1" id="KW-1133">Transmembrane helix</keyword>
<dbReference type="EMBL" id="PETJ01000030">
    <property type="protein sequence ID" value="PIV65132.1"/>
    <property type="molecule type" value="Genomic_DNA"/>
</dbReference>
<dbReference type="Proteomes" id="UP000230766">
    <property type="component" value="Unassembled WGS sequence"/>
</dbReference>
<evidence type="ECO:0000256" key="1">
    <source>
        <dbReference type="SAM" id="Phobius"/>
    </source>
</evidence>
<accession>A0A2M7EBL0</accession>
<protein>
    <recommendedName>
        <fullName evidence="4">CDP-archaeol synthase</fullName>
    </recommendedName>
</protein>
<dbReference type="PANTHER" id="PTHR39650:SF1">
    <property type="entry name" value="CDP-ARCHAEOL SYNTHASE"/>
    <property type="match status" value="1"/>
</dbReference>
<comment type="caution">
    <text evidence="2">The sequence shown here is derived from an EMBL/GenBank/DDBJ whole genome shotgun (WGS) entry which is preliminary data.</text>
</comment>